<name>A0ABQ9Z6H7_9CRUS</name>
<feature type="transmembrane region" description="Helical" evidence="1">
    <location>
        <begin position="73"/>
        <end position="91"/>
    </location>
</feature>
<feature type="transmembrane region" description="Helical" evidence="1">
    <location>
        <begin position="12"/>
        <end position="30"/>
    </location>
</feature>
<evidence type="ECO:0000313" key="3">
    <source>
        <dbReference type="Proteomes" id="UP001234178"/>
    </source>
</evidence>
<reference evidence="2 3" key="1">
    <citation type="journal article" date="2023" name="Nucleic Acids Res.">
        <title>The hologenome of Daphnia magna reveals possible DNA methylation and microbiome-mediated evolution of the host genome.</title>
        <authorList>
            <person name="Chaturvedi A."/>
            <person name="Li X."/>
            <person name="Dhandapani V."/>
            <person name="Marshall H."/>
            <person name="Kissane S."/>
            <person name="Cuenca-Cambronero M."/>
            <person name="Asole G."/>
            <person name="Calvet F."/>
            <person name="Ruiz-Romero M."/>
            <person name="Marangio P."/>
            <person name="Guigo R."/>
            <person name="Rago D."/>
            <person name="Mirbahai L."/>
            <person name="Eastwood N."/>
            <person name="Colbourne J.K."/>
            <person name="Zhou J."/>
            <person name="Mallon E."/>
            <person name="Orsini L."/>
        </authorList>
    </citation>
    <scope>NUCLEOTIDE SEQUENCE [LARGE SCALE GENOMIC DNA]</scope>
    <source>
        <strain evidence="2">LRV0_1</strain>
    </source>
</reference>
<evidence type="ECO:0000313" key="2">
    <source>
        <dbReference type="EMBL" id="KAK4008505.1"/>
    </source>
</evidence>
<proteinExistence type="predicted"/>
<keyword evidence="1" id="KW-0472">Membrane</keyword>
<keyword evidence="3" id="KW-1185">Reference proteome</keyword>
<dbReference type="EMBL" id="JAOYFB010000002">
    <property type="protein sequence ID" value="KAK4008505.1"/>
    <property type="molecule type" value="Genomic_DNA"/>
</dbReference>
<keyword evidence="1" id="KW-0812">Transmembrane</keyword>
<sequence>MISDLTSYAFLRALYVLLLLLLSVMLLLYLENAVGKKVEVAISQSVLYAKKKNETSLLFRFYNQMTDMRLHHLKIFIACFLPIPPPIMTTVSSTGSLIALSNIIYIVTFCHLNSLAAAVYRATLWPLHTRLIPFNNSASSGVGCSNRDI</sequence>
<protein>
    <submittedName>
        <fullName evidence="2">Uncharacterized protein</fullName>
    </submittedName>
</protein>
<dbReference type="Proteomes" id="UP001234178">
    <property type="component" value="Unassembled WGS sequence"/>
</dbReference>
<comment type="caution">
    <text evidence="2">The sequence shown here is derived from an EMBL/GenBank/DDBJ whole genome shotgun (WGS) entry which is preliminary data.</text>
</comment>
<keyword evidence="1" id="KW-1133">Transmembrane helix</keyword>
<feature type="transmembrane region" description="Helical" evidence="1">
    <location>
        <begin position="97"/>
        <end position="120"/>
    </location>
</feature>
<organism evidence="2 3">
    <name type="scientific">Daphnia magna</name>
    <dbReference type="NCBI Taxonomy" id="35525"/>
    <lineage>
        <taxon>Eukaryota</taxon>
        <taxon>Metazoa</taxon>
        <taxon>Ecdysozoa</taxon>
        <taxon>Arthropoda</taxon>
        <taxon>Crustacea</taxon>
        <taxon>Branchiopoda</taxon>
        <taxon>Diplostraca</taxon>
        <taxon>Cladocera</taxon>
        <taxon>Anomopoda</taxon>
        <taxon>Daphniidae</taxon>
        <taxon>Daphnia</taxon>
    </lineage>
</organism>
<evidence type="ECO:0000256" key="1">
    <source>
        <dbReference type="SAM" id="Phobius"/>
    </source>
</evidence>
<gene>
    <name evidence="2" type="ORF">OUZ56_013641</name>
</gene>
<accession>A0ABQ9Z6H7</accession>